<feature type="compositionally biased region" description="Low complexity" evidence="3">
    <location>
        <begin position="679"/>
        <end position="706"/>
    </location>
</feature>
<organism evidence="5 6">
    <name type="scientific">Cardiosporidium cionae</name>
    <dbReference type="NCBI Taxonomy" id="476202"/>
    <lineage>
        <taxon>Eukaryota</taxon>
        <taxon>Sar</taxon>
        <taxon>Alveolata</taxon>
        <taxon>Apicomplexa</taxon>
        <taxon>Aconoidasida</taxon>
        <taxon>Nephromycida</taxon>
        <taxon>Cardiosporidium</taxon>
    </lineage>
</organism>
<feature type="region of interest" description="Disordered" evidence="3">
    <location>
        <begin position="638"/>
        <end position="734"/>
    </location>
</feature>
<feature type="region of interest" description="Disordered" evidence="3">
    <location>
        <begin position="85"/>
        <end position="105"/>
    </location>
</feature>
<feature type="compositionally biased region" description="Polar residues" evidence="3">
    <location>
        <begin position="658"/>
        <end position="670"/>
    </location>
</feature>
<reference evidence="5 6" key="1">
    <citation type="journal article" date="2020" name="bioRxiv">
        <title>Metabolic contributions of an alphaproteobacterial endosymbiont in the apicomplexan Cardiosporidium cionae.</title>
        <authorList>
            <person name="Hunter E.S."/>
            <person name="Paight C.J."/>
            <person name="Lane C.E."/>
        </authorList>
    </citation>
    <scope>NUCLEOTIDE SEQUENCE [LARGE SCALE GENOMIC DNA]</scope>
    <source>
        <strain evidence="5">ESH_2018</strain>
    </source>
</reference>
<dbReference type="PROSITE" id="PS00633">
    <property type="entry name" value="BROMODOMAIN_1"/>
    <property type="match status" value="1"/>
</dbReference>
<feature type="domain" description="Bromo" evidence="4">
    <location>
        <begin position="282"/>
        <end position="354"/>
    </location>
</feature>
<evidence type="ECO:0000256" key="1">
    <source>
        <dbReference type="ARBA" id="ARBA00023117"/>
    </source>
</evidence>
<keyword evidence="1 2" id="KW-0103">Bromodomain</keyword>
<dbReference type="Proteomes" id="UP000823046">
    <property type="component" value="Unassembled WGS sequence"/>
</dbReference>
<dbReference type="InterPro" id="IPR001487">
    <property type="entry name" value="Bromodomain"/>
</dbReference>
<dbReference type="CDD" id="cd04369">
    <property type="entry name" value="Bromodomain"/>
    <property type="match status" value="1"/>
</dbReference>
<accession>A0ABQ7JF71</accession>
<dbReference type="InterPro" id="IPR052442">
    <property type="entry name" value="Env_Response_Regulator"/>
</dbReference>
<feature type="region of interest" description="Disordered" evidence="3">
    <location>
        <begin position="434"/>
        <end position="487"/>
    </location>
</feature>
<feature type="compositionally biased region" description="Polar residues" evidence="3">
    <location>
        <begin position="473"/>
        <end position="487"/>
    </location>
</feature>
<feature type="compositionally biased region" description="Basic and acidic residues" evidence="3">
    <location>
        <begin position="818"/>
        <end position="832"/>
    </location>
</feature>
<name>A0ABQ7JF71_9APIC</name>
<evidence type="ECO:0000313" key="5">
    <source>
        <dbReference type="EMBL" id="KAF8822611.1"/>
    </source>
</evidence>
<evidence type="ECO:0000256" key="2">
    <source>
        <dbReference type="PROSITE-ProRule" id="PRU00035"/>
    </source>
</evidence>
<dbReference type="PANTHER" id="PTHR46136">
    <property type="entry name" value="TRANSCRIPTION FACTOR GTE8"/>
    <property type="match status" value="1"/>
</dbReference>
<feature type="region of interest" description="Disordered" evidence="3">
    <location>
        <begin position="808"/>
        <end position="832"/>
    </location>
</feature>
<evidence type="ECO:0000256" key="3">
    <source>
        <dbReference type="SAM" id="MobiDB-lite"/>
    </source>
</evidence>
<dbReference type="Gene3D" id="1.20.920.10">
    <property type="entry name" value="Bromodomain-like"/>
    <property type="match status" value="1"/>
</dbReference>
<proteinExistence type="predicted"/>
<protein>
    <submittedName>
        <fullName evidence="5">Bromodomain-containing protein</fullName>
    </submittedName>
</protein>
<evidence type="ECO:0000313" key="6">
    <source>
        <dbReference type="Proteomes" id="UP000823046"/>
    </source>
</evidence>
<dbReference type="InterPro" id="IPR036427">
    <property type="entry name" value="Bromodomain-like_sf"/>
</dbReference>
<dbReference type="PROSITE" id="PS50014">
    <property type="entry name" value="BROMODOMAIN_2"/>
    <property type="match status" value="1"/>
</dbReference>
<gene>
    <name evidence="5" type="ORF">IE077_004515</name>
</gene>
<dbReference type="SMART" id="SM00297">
    <property type="entry name" value="BROMO"/>
    <property type="match status" value="1"/>
</dbReference>
<dbReference type="PRINTS" id="PR00503">
    <property type="entry name" value="BROMODOMAIN"/>
</dbReference>
<dbReference type="EMBL" id="JADAQX010000039">
    <property type="protein sequence ID" value="KAF8822611.1"/>
    <property type="molecule type" value="Genomic_DNA"/>
</dbReference>
<keyword evidence="6" id="KW-1185">Reference proteome</keyword>
<evidence type="ECO:0000259" key="4">
    <source>
        <dbReference type="PROSITE" id="PS50014"/>
    </source>
</evidence>
<dbReference type="InterPro" id="IPR018359">
    <property type="entry name" value="Bromodomain_CS"/>
</dbReference>
<sequence>MDATPIVTLSPDLHATNCLRGEIALTTDELAILQHQVAPEFRFVPVSRYQQQPPSKKINISSAPASSHKRTHELNLLKATSGQLDVSSGKEVKRRPKKAYKSEDLISGGPPTVNVEDVKVEVGATLLKGSFMDANSSPKVSLSTDPFQENIRNIASGGTSVDQIAVNDASSSLSAHSKKYKKQPDKFKRNRVGQKTASVEFDATADAWGVMYSAASPATSSLITSPVRSTGILSADSLGCKAEVSLISADDSGLIYTKKQRTMESNLPAWNAICARILQELKNNEGSHWFLVPVDPQMDGVPDYFRYISRPMDLKTIEDNLARGLYKNPFEWQHDVRQIFFNAFKYHIGKNHVWNDAFRLARDFDALCYEVHEDPSERDSILKHNVPIQSLDSGNVRKAFNLPANIEESLNGIVSHTLLPSSSLEAIRPDAISRSSKKFPSQPAVSPSRPVARPTLSVATASKPQREWKKKQTSPPYTISAQIAPSNGLHTLQQHDSRSYIANSPGLVQTVSNSVAPQPGGESTPPGYFEVPTEGHVPSPPAEQKIGINDKSLSNSQRKLLLSNLSKLAPNQRRAALELIQDDLGIFAEAHVNDTSFIFDIELLSIEKQKRIYLYVNQMVRANRERYIMLSAEKQSQQQQQMLASSGEKRKHGELNAAGNSNRFNGTSTKDAAKKQRVDGASSGGSSLSDSDSNSSISTSSSSSSSDDSESDSDSDDSKEVGNRGEAASYISSSSLSVANGRRFPLPDYRPVAENSMNLQIREDVMGRHADFLGKMENSVEHRFQGLPHDAKSTAWPEWKGQVIKQGMVSQREGAPPRSRDELIAEGYDARI</sequence>
<dbReference type="PANTHER" id="PTHR46136:SF1">
    <property type="entry name" value="TRANSCRIPTION FACTOR GTE11-RELATED"/>
    <property type="match status" value="1"/>
</dbReference>
<comment type="caution">
    <text evidence="5">The sequence shown here is derived from an EMBL/GenBank/DDBJ whole genome shotgun (WGS) entry which is preliminary data.</text>
</comment>
<dbReference type="SUPFAM" id="SSF47370">
    <property type="entry name" value="Bromodomain"/>
    <property type="match status" value="1"/>
</dbReference>
<dbReference type="Pfam" id="PF00439">
    <property type="entry name" value="Bromodomain"/>
    <property type="match status" value="1"/>
</dbReference>